<feature type="signal peptide" evidence="15">
    <location>
        <begin position="1"/>
        <end position="25"/>
    </location>
</feature>
<evidence type="ECO:0000256" key="7">
    <source>
        <dbReference type="ARBA" id="ARBA00022723"/>
    </source>
</evidence>
<reference evidence="17 18" key="1">
    <citation type="submission" date="2022-12" db="EMBL/GenBank/DDBJ databases">
        <title>Sphingomonas abieness sp. nov., an endophytic bacterium isolated from Abies koreana.</title>
        <authorList>
            <person name="Jiang L."/>
            <person name="Lee J."/>
        </authorList>
    </citation>
    <scope>NUCLEOTIDE SEQUENCE [LARGE SCALE GENOMIC DNA]</scope>
    <source>
        <strain evidence="18">PAMB 00755</strain>
    </source>
</reference>
<dbReference type="InterPro" id="IPR014353">
    <property type="entry name" value="Membr-bd_ADH_cyt_c"/>
</dbReference>
<dbReference type="Pfam" id="PF00034">
    <property type="entry name" value="Cytochrom_C"/>
    <property type="match status" value="3"/>
</dbReference>
<dbReference type="RefSeq" id="WP_270075969.1">
    <property type="nucleotide sequence ID" value="NZ_CP115174.1"/>
</dbReference>
<dbReference type="PANTHER" id="PTHR35008">
    <property type="entry name" value="BLL4482 PROTEIN-RELATED"/>
    <property type="match status" value="1"/>
</dbReference>
<evidence type="ECO:0000256" key="3">
    <source>
        <dbReference type="ARBA" id="ARBA00022448"/>
    </source>
</evidence>
<keyword evidence="3" id="KW-0813">Transport</keyword>
<proteinExistence type="predicted"/>
<dbReference type="Gene3D" id="1.10.760.10">
    <property type="entry name" value="Cytochrome c-like domain"/>
    <property type="match status" value="3"/>
</dbReference>
<gene>
    <name evidence="17" type="ORF">PBT88_14145</name>
</gene>
<dbReference type="EMBL" id="CP115174">
    <property type="protein sequence ID" value="WBO21320.1"/>
    <property type="molecule type" value="Genomic_DNA"/>
</dbReference>
<dbReference type="PIRSF" id="PIRSF000018">
    <property type="entry name" value="Mb_ADH_cyt_c"/>
    <property type="match status" value="1"/>
</dbReference>
<dbReference type="PROSITE" id="PS51007">
    <property type="entry name" value="CYTC"/>
    <property type="match status" value="3"/>
</dbReference>
<keyword evidence="6" id="KW-0679">Respiratory chain</keyword>
<accession>A0ABY7NK34</accession>
<dbReference type="InterPro" id="IPR008168">
    <property type="entry name" value="Cyt_C_IC"/>
</dbReference>
<comment type="subcellular location">
    <subcellularLocation>
        <location evidence="2">Cell membrane</location>
    </subcellularLocation>
</comment>
<feature type="transmembrane region" description="Helical" evidence="14">
    <location>
        <begin position="432"/>
        <end position="456"/>
    </location>
</feature>
<evidence type="ECO:0000256" key="1">
    <source>
        <dbReference type="ARBA" id="ARBA00001926"/>
    </source>
</evidence>
<dbReference type="InterPro" id="IPR051459">
    <property type="entry name" value="Cytochrome_c-type_DH"/>
</dbReference>
<evidence type="ECO:0000256" key="9">
    <source>
        <dbReference type="ARBA" id="ARBA00022737"/>
    </source>
</evidence>
<keyword evidence="4" id="KW-1003">Cell membrane</keyword>
<dbReference type="PRINTS" id="PR00605">
    <property type="entry name" value="CYTCHROMECIC"/>
</dbReference>
<evidence type="ECO:0000256" key="4">
    <source>
        <dbReference type="ARBA" id="ARBA00022475"/>
    </source>
</evidence>
<sequence>MTRLKAMLAVVSAVLLSGVPTLAGAQDRSAADRSLIERGHALAVAGDCSACHGPSGAGGLAIQSPMGAIYASNITPDTTNGIGRWTEPQFADALRKGRSPDKGWLYPAMPYPSFTGLSDDDVKALYAYYHLAVAPQPKTVPATHLPFPFWRPAMVAWNLFNLHVGKVAGAVPVQTDAEKRGRYLVETLAHCSTCHTPRGLLMGEIGSQHMAGGFVGTWIAPNITPSPEGIGDWSDADLRTFLKTGHVRNHVAGGDMGLAVERSFSQLPDSDLDAMIAYLRKLPPVDGKPARSPVGAAKPTDVAQIEAAALAGVKKPDFAAVTDGAVLYQGGCASCHGQDGGGSSDGAFPSLVQSDTARSYKPNNLILTIYHGIQIQTPSGHAAMPGFAASMTPAQIAAVANYVRSHFGNIDRSDVTEADVAQVIAGKTPTNWLFARAALLAYIAIALIAVLLFLAVRRMIRRRSARRHVSTG</sequence>
<evidence type="ECO:0000256" key="2">
    <source>
        <dbReference type="ARBA" id="ARBA00004236"/>
    </source>
</evidence>
<protein>
    <submittedName>
        <fullName evidence="17">C-type cytochrome</fullName>
    </submittedName>
</protein>
<evidence type="ECO:0000256" key="8">
    <source>
        <dbReference type="ARBA" id="ARBA00022729"/>
    </source>
</evidence>
<dbReference type="PANTHER" id="PTHR35008:SF8">
    <property type="entry name" value="ALCOHOL DEHYDROGENASE CYTOCHROME C SUBUNIT"/>
    <property type="match status" value="1"/>
</dbReference>
<evidence type="ECO:0000256" key="15">
    <source>
        <dbReference type="SAM" id="SignalP"/>
    </source>
</evidence>
<keyword evidence="14" id="KW-1133">Transmembrane helix</keyword>
<organism evidence="17 18">
    <name type="scientific">Sphingomonas abietis</name>
    <dbReference type="NCBI Taxonomy" id="3012344"/>
    <lineage>
        <taxon>Bacteria</taxon>
        <taxon>Pseudomonadati</taxon>
        <taxon>Pseudomonadota</taxon>
        <taxon>Alphaproteobacteria</taxon>
        <taxon>Sphingomonadales</taxon>
        <taxon>Sphingomonadaceae</taxon>
        <taxon>Sphingomonas</taxon>
    </lineage>
</organism>
<feature type="domain" description="Cytochrome c" evidence="16">
    <location>
        <begin position="34"/>
        <end position="133"/>
    </location>
</feature>
<keyword evidence="10" id="KW-0249">Electron transport</keyword>
<keyword evidence="14" id="KW-0812">Transmembrane</keyword>
<keyword evidence="18" id="KW-1185">Reference proteome</keyword>
<evidence type="ECO:0000256" key="11">
    <source>
        <dbReference type="ARBA" id="ARBA00023004"/>
    </source>
</evidence>
<keyword evidence="7 13" id="KW-0479">Metal-binding</keyword>
<dbReference type="SUPFAM" id="SSF46626">
    <property type="entry name" value="Cytochrome c"/>
    <property type="match status" value="3"/>
</dbReference>
<evidence type="ECO:0000313" key="18">
    <source>
        <dbReference type="Proteomes" id="UP001210865"/>
    </source>
</evidence>
<feature type="domain" description="Cytochrome c" evidence="16">
    <location>
        <begin position="319"/>
        <end position="407"/>
    </location>
</feature>
<keyword evidence="12 14" id="KW-0472">Membrane</keyword>
<feature type="chain" id="PRO_5046054960" evidence="15">
    <location>
        <begin position="26"/>
        <end position="472"/>
    </location>
</feature>
<feature type="domain" description="Cytochrome c" evidence="16">
    <location>
        <begin position="176"/>
        <end position="283"/>
    </location>
</feature>
<keyword evidence="11 13" id="KW-0408">Iron</keyword>
<keyword evidence="5 13" id="KW-0349">Heme</keyword>
<keyword evidence="8 15" id="KW-0732">Signal</keyword>
<name>A0ABY7NK34_9SPHN</name>
<evidence type="ECO:0000259" key="16">
    <source>
        <dbReference type="PROSITE" id="PS51007"/>
    </source>
</evidence>
<evidence type="ECO:0000256" key="13">
    <source>
        <dbReference type="PROSITE-ProRule" id="PRU00433"/>
    </source>
</evidence>
<evidence type="ECO:0000256" key="5">
    <source>
        <dbReference type="ARBA" id="ARBA00022617"/>
    </source>
</evidence>
<dbReference type="InterPro" id="IPR009056">
    <property type="entry name" value="Cyt_c-like_dom"/>
</dbReference>
<evidence type="ECO:0000256" key="10">
    <source>
        <dbReference type="ARBA" id="ARBA00022982"/>
    </source>
</evidence>
<evidence type="ECO:0000256" key="6">
    <source>
        <dbReference type="ARBA" id="ARBA00022660"/>
    </source>
</evidence>
<evidence type="ECO:0000256" key="12">
    <source>
        <dbReference type="ARBA" id="ARBA00023136"/>
    </source>
</evidence>
<evidence type="ECO:0000313" key="17">
    <source>
        <dbReference type="EMBL" id="WBO21320.1"/>
    </source>
</evidence>
<evidence type="ECO:0000256" key="14">
    <source>
        <dbReference type="SAM" id="Phobius"/>
    </source>
</evidence>
<dbReference type="Proteomes" id="UP001210865">
    <property type="component" value="Chromosome"/>
</dbReference>
<comment type="cofactor">
    <cofactor evidence="1">
        <name>heme c</name>
        <dbReference type="ChEBI" id="CHEBI:61717"/>
    </cofactor>
</comment>
<keyword evidence="9" id="KW-0677">Repeat</keyword>
<dbReference type="InterPro" id="IPR036909">
    <property type="entry name" value="Cyt_c-like_dom_sf"/>
</dbReference>